<proteinExistence type="inferred from homology"/>
<dbReference type="Proteomes" id="UP001516400">
    <property type="component" value="Unassembled WGS sequence"/>
</dbReference>
<sequence>MYKHEGPLSYWKGVLPAVIIHAPRRAFKFFMFEEYKNYFSRRLPHSSSQVYVCGAAATGLSEALLITPFEVIKITQQANRAKINSSPSAWSAVEKILSEGGFGRRGLYRGLTATMMRSSSFNVLFFGIFYSSKDFISIHANRKATFLEKVLFGLTASITATTFTYPIDLAKSKIQGPQPEPNKIKYKWATSTIVTTYKEDGFRALYRGLGVQLLKVGPGGTAMLLIIEYINKYLSEFDF</sequence>
<feature type="repeat" description="Solcar" evidence="20">
    <location>
        <begin position="144"/>
        <end position="233"/>
    </location>
</feature>
<comment type="catalytic activity">
    <reaction evidence="17">
        <text>2-oxoheptanedioate(in) + 2-oxoglutarate(out) = 2-oxoheptanedioate(out) + 2-oxoglutarate(in)</text>
        <dbReference type="Rhea" id="RHEA:71755"/>
        <dbReference type="ChEBI" id="CHEBI:16810"/>
        <dbReference type="ChEBI" id="CHEBI:72701"/>
    </reaction>
</comment>
<comment type="subcellular location">
    <subcellularLocation>
        <location evidence="1">Mitochondrion inner membrane</location>
        <topology evidence="1">Multi-pass membrane protein</topology>
    </subcellularLocation>
</comment>
<evidence type="ECO:0000256" key="5">
    <source>
        <dbReference type="ARBA" id="ARBA00022737"/>
    </source>
</evidence>
<comment type="similarity">
    <text evidence="2 21">Belongs to the mitochondrial carrier (TC 2.A.29) family.</text>
</comment>
<evidence type="ECO:0000256" key="6">
    <source>
        <dbReference type="ARBA" id="ARBA00022792"/>
    </source>
</evidence>
<dbReference type="SUPFAM" id="SSF103506">
    <property type="entry name" value="Mitochondrial carrier"/>
    <property type="match status" value="1"/>
</dbReference>
<comment type="catalytic activity">
    <reaction evidence="19">
        <text>hexanedioate(in) + 2-oxoglutarate(out) = hexanedioate(out) + 2-oxoglutarate(in)</text>
        <dbReference type="Rhea" id="RHEA:71743"/>
        <dbReference type="ChEBI" id="CHEBI:16810"/>
        <dbReference type="ChEBI" id="CHEBI:17128"/>
    </reaction>
</comment>
<comment type="catalytic activity">
    <reaction evidence="16">
        <text>L-2-aminoadipate(in) + 2-oxoglutarate(out) = L-2-aminoadipate(out) + 2-oxoglutarate(in)</text>
        <dbReference type="Rhea" id="RHEA:71747"/>
        <dbReference type="ChEBI" id="CHEBI:16810"/>
        <dbReference type="ChEBI" id="CHEBI:58672"/>
    </reaction>
</comment>
<dbReference type="Gene3D" id="1.50.40.10">
    <property type="entry name" value="Mitochondrial carrier domain"/>
    <property type="match status" value="1"/>
</dbReference>
<dbReference type="PANTHER" id="PTHR46356:SF1">
    <property type="entry name" value="MITOCHONDRIAL 2-OXODICARBOXYLATE CARRIER"/>
    <property type="match status" value="1"/>
</dbReference>
<dbReference type="InterPro" id="IPR018108">
    <property type="entry name" value="MCP_transmembrane"/>
</dbReference>
<accession>A0ABD2MKF2</accession>
<evidence type="ECO:0000256" key="21">
    <source>
        <dbReference type="RuleBase" id="RU000488"/>
    </source>
</evidence>
<evidence type="ECO:0000256" key="11">
    <source>
        <dbReference type="ARBA" id="ARBA00039747"/>
    </source>
</evidence>
<reference evidence="22 23" key="1">
    <citation type="journal article" date="2021" name="BMC Biol.">
        <title>Horizontally acquired antibacterial genes associated with adaptive radiation of ladybird beetles.</title>
        <authorList>
            <person name="Li H.S."/>
            <person name="Tang X.F."/>
            <person name="Huang Y.H."/>
            <person name="Xu Z.Y."/>
            <person name="Chen M.L."/>
            <person name="Du X.Y."/>
            <person name="Qiu B.Y."/>
            <person name="Chen P.T."/>
            <person name="Zhang W."/>
            <person name="Slipinski A."/>
            <person name="Escalona H.E."/>
            <person name="Waterhouse R.M."/>
            <person name="Zwick A."/>
            <person name="Pang H."/>
        </authorList>
    </citation>
    <scope>NUCLEOTIDE SEQUENCE [LARGE SCALE GENOMIC DNA]</scope>
    <source>
        <strain evidence="22">SYSU2018</strain>
    </source>
</reference>
<dbReference type="PROSITE" id="PS50920">
    <property type="entry name" value="SOLCAR"/>
    <property type="match status" value="3"/>
</dbReference>
<evidence type="ECO:0000256" key="18">
    <source>
        <dbReference type="ARBA" id="ARBA00048920"/>
    </source>
</evidence>
<evidence type="ECO:0000256" key="1">
    <source>
        <dbReference type="ARBA" id="ARBA00004448"/>
    </source>
</evidence>
<evidence type="ECO:0000256" key="10">
    <source>
        <dbReference type="ARBA" id="ARBA00036018"/>
    </source>
</evidence>
<keyword evidence="7" id="KW-1133">Transmembrane helix</keyword>
<keyword evidence="8" id="KW-0496">Mitochondrion</keyword>
<dbReference type="GO" id="GO:0005743">
    <property type="term" value="C:mitochondrial inner membrane"/>
    <property type="evidence" value="ECO:0007669"/>
    <property type="project" value="UniProtKB-SubCell"/>
</dbReference>
<keyword evidence="23" id="KW-1185">Reference proteome</keyword>
<evidence type="ECO:0000256" key="14">
    <source>
        <dbReference type="ARBA" id="ARBA00047537"/>
    </source>
</evidence>
<keyword evidence="4 20" id="KW-0812">Transmembrane</keyword>
<dbReference type="Pfam" id="PF00153">
    <property type="entry name" value="Mito_carr"/>
    <property type="match status" value="3"/>
</dbReference>
<dbReference type="InterPro" id="IPR051752">
    <property type="entry name" value="Mito_2-oxodicarb_carrier"/>
</dbReference>
<evidence type="ECO:0000256" key="8">
    <source>
        <dbReference type="ARBA" id="ARBA00023128"/>
    </source>
</evidence>
<evidence type="ECO:0000256" key="16">
    <source>
        <dbReference type="ARBA" id="ARBA00048303"/>
    </source>
</evidence>
<dbReference type="InterPro" id="IPR023395">
    <property type="entry name" value="MCP_dom_sf"/>
</dbReference>
<evidence type="ECO:0000256" key="12">
    <source>
        <dbReference type="ARBA" id="ARBA00041874"/>
    </source>
</evidence>
<keyword evidence="6" id="KW-0999">Mitochondrion inner membrane</keyword>
<feature type="repeat" description="Solcar" evidence="20">
    <location>
        <begin position="46"/>
        <end position="135"/>
    </location>
</feature>
<evidence type="ECO:0000256" key="13">
    <source>
        <dbReference type="ARBA" id="ARBA00046087"/>
    </source>
</evidence>
<organism evidence="22 23">
    <name type="scientific">Cryptolaemus montrouzieri</name>
    <dbReference type="NCBI Taxonomy" id="559131"/>
    <lineage>
        <taxon>Eukaryota</taxon>
        <taxon>Metazoa</taxon>
        <taxon>Ecdysozoa</taxon>
        <taxon>Arthropoda</taxon>
        <taxon>Hexapoda</taxon>
        <taxon>Insecta</taxon>
        <taxon>Pterygota</taxon>
        <taxon>Neoptera</taxon>
        <taxon>Endopterygota</taxon>
        <taxon>Coleoptera</taxon>
        <taxon>Polyphaga</taxon>
        <taxon>Cucujiformia</taxon>
        <taxon>Coccinelloidea</taxon>
        <taxon>Coccinellidae</taxon>
        <taxon>Scymninae</taxon>
        <taxon>Scymnini</taxon>
        <taxon>Cryptolaemus</taxon>
    </lineage>
</organism>
<evidence type="ECO:0000256" key="4">
    <source>
        <dbReference type="ARBA" id="ARBA00022692"/>
    </source>
</evidence>
<keyword evidence="9 20" id="KW-0472">Membrane</keyword>
<gene>
    <name evidence="22" type="ORF">HHI36_010992</name>
</gene>
<comment type="catalytic activity">
    <reaction evidence="14">
        <text>heptanedioate(in) + 2-oxoglutarate(out) = heptanedioate(out) + 2-oxoglutarate(in)</text>
        <dbReference type="Rhea" id="RHEA:71759"/>
        <dbReference type="ChEBI" id="CHEBI:16810"/>
        <dbReference type="ChEBI" id="CHEBI:36165"/>
    </reaction>
</comment>
<comment type="catalytic activity">
    <reaction evidence="18">
        <text>glutarate(in) + 2-oxoglutarate(out) = glutarate(out) + 2-oxoglutarate(in)</text>
        <dbReference type="Rhea" id="RHEA:71751"/>
        <dbReference type="ChEBI" id="CHEBI:16810"/>
        <dbReference type="ChEBI" id="CHEBI:30921"/>
    </reaction>
</comment>
<keyword evidence="3 21" id="KW-0813">Transport</keyword>
<comment type="catalytic activity">
    <reaction evidence="10">
        <text>2-oxoadipate(in) + 2-oxoglutarate(out) = 2-oxoadipate(out) + 2-oxoglutarate(in)</text>
        <dbReference type="Rhea" id="RHEA:71739"/>
        <dbReference type="ChEBI" id="CHEBI:16810"/>
        <dbReference type="ChEBI" id="CHEBI:57499"/>
    </reaction>
</comment>
<evidence type="ECO:0000256" key="17">
    <source>
        <dbReference type="ARBA" id="ARBA00048581"/>
    </source>
</evidence>
<protein>
    <recommendedName>
        <fullName evidence="11">Mitochondrial 2-oxodicarboxylate carrier</fullName>
    </recommendedName>
    <alternativeName>
        <fullName evidence="12">Solute carrier family 25 member 21</fullName>
    </alternativeName>
</protein>
<evidence type="ECO:0000256" key="2">
    <source>
        <dbReference type="ARBA" id="ARBA00006375"/>
    </source>
</evidence>
<evidence type="ECO:0000256" key="7">
    <source>
        <dbReference type="ARBA" id="ARBA00022989"/>
    </source>
</evidence>
<evidence type="ECO:0000256" key="9">
    <source>
        <dbReference type="ARBA" id="ARBA00023136"/>
    </source>
</evidence>
<comment type="function">
    <text evidence="13">Transports dicarboxylates across the inner membranes of mitochondria by a counter-exchange mechanism. Can transport 2-oxoadipate (2-oxohexanedioate), 2-oxoglutarate, adipate (hexanedioate), glutarate, and to a lesser extent, pimelate (heptanedioate), 2-oxopimelate (2-oxoheptanedioate), 2-aminoadipate (2-aminohexanedioate), oxaloacetate, and citrate. Plays a central role in catabolism of lysine, hydroxylysine, and tryptophan, by transporting common metabolite intermediates (such as 2-oxoadipate) into the mitochondria, where it is converted into acetyl-CoA and can enter the citric acid (TCA) cycle.</text>
</comment>
<keyword evidence="5" id="KW-0677">Repeat</keyword>
<comment type="caution">
    <text evidence="22">The sequence shown here is derived from an EMBL/GenBank/DDBJ whole genome shotgun (WGS) entry which is preliminary data.</text>
</comment>
<evidence type="ECO:0000256" key="20">
    <source>
        <dbReference type="PROSITE-ProRule" id="PRU00282"/>
    </source>
</evidence>
<name>A0ABD2MKF2_9CUCU</name>
<evidence type="ECO:0000256" key="19">
    <source>
        <dbReference type="ARBA" id="ARBA00048998"/>
    </source>
</evidence>
<dbReference type="AlphaFoldDB" id="A0ABD2MKF2"/>
<evidence type="ECO:0000313" key="22">
    <source>
        <dbReference type="EMBL" id="KAL3266841.1"/>
    </source>
</evidence>
<feature type="repeat" description="Solcar" evidence="20">
    <location>
        <begin position="1"/>
        <end position="38"/>
    </location>
</feature>
<evidence type="ECO:0000313" key="23">
    <source>
        <dbReference type="Proteomes" id="UP001516400"/>
    </source>
</evidence>
<dbReference type="EMBL" id="JABFTP020000001">
    <property type="protein sequence ID" value="KAL3266841.1"/>
    <property type="molecule type" value="Genomic_DNA"/>
</dbReference>
<evidence type="ECO:0000256" key="3">
    <source>
        <dbReference type="ARBA" id="ARBA00022448"/>
    </source>
</evidence>
<evidence type="ECO:0000256" key="15">
    <source>
        <dbReference type="ARBA" id="ARBA00048003"/>
    </source>
</evidence>
<dbReference type="PANTHER" id="PTHR46356">
    <property type="entry name" value="MITOCHONDRIAL 2-OXODICARBOXYLATE CARRIER"/>
    <property type="match status" value="1"/>
</dbReference>
<comment type="catalytic activity">
    <reaction evidence="15">
        <text>citrate(in) + 2-oxoglutarate(out) = citrate(out) + 2-oxoglutarate(in)</text>
        <dbReference type="Rhea" id="RHEA:71763"/>
        <dbReference type="ChEBI" id="CHEBI:16810"/>
        <dbReference type="ChEBI" id="CHEBI:16947"/>
    </reaction>
</comment>